<proteinExistence type="inferred from homology"/>
<dbReference type="Gene3D" id="1.20.120.730">
    <property type="entry name" value="Sec23/Sec24 helical domain"/>
    <property type="match status" value="1"/>
</dbReference>
<dbReference type="SUPFAM" id="SSF53300">
    <property type="entry name" value="vWA-like"/>
    <property type="match status" value="1"/>
</dbReference>
<evidence type="ECO:0000256" key="5">
    <source>
        <dbReference type="ARBA" id="ARBA00022927"/>
    </source>
</evidence>
<dbReference type="Gene3D" id="3.40.50.410">
    <property type="entry name" value="von Willebrand factor, type A domain"/>
    <property type="match status" value="1"/>
</dbReference>
<keyword evidence="4" id="KW-0813">Transport</keyword>
<feature type="compositionally biased region" description="Polar residues" evidence="7">
    <location>
        <begin position="35"/>
        <end position="53"/>
    </location>
</feature>
<evidence type="ECO:0000256" key="4">
    <source>
        <dbReference type="ARBA" id="ARBA00022448"/>
    </source>
</evidence>
<keyword evidence="6" id="KW-0968">Cytoplasmic vesicle</keyword>
<dbReference type="InterPro" id="IPR007123">
    <property type="entry name" value="Gelsolin-like_dom"/>
</dbReference>
<dbReference type="STRING" id="6184.A0A430Q2L3"/>
<dbReference type="SUPFAM" id="SSF81811">
    <property type="entry name" value="Helical domain of Sec23/24"/>
    <property type="match status" value="1"/>
</dbReference>
<feature type="domain" description="Sec23/Sec24 trunk" evidence="10">
    <location>
        <begin position="349"/>
        <end position="618"/>
    </location>
</feature>
<dbReference type="GO" id="GO:0000149">
    <property type="term" value="F:SNARE binding"/>
    <property type="evidence" value="ECO:0007669"/>
    <property type="project" value="TreeGrafter"/>
</dbReference>
<dbReference type="Gene3D" id="3.40.20.10">
    <property type="entry name" value="Severin"/>
    <property type="match status" value="1"/>
</dbReference>
<dbReference type="InterPro" id="IPR036175">
    <property type="entry name" value="Sec23/24_helical_dom_sf"/>
</dbReference>
<feature type="compositionally biased region" description="Low complexity" evidence="7">
    <location>
        <begin position="69"/>
        <end position="84"/>
    </location>
</feature>
<dbReference type="GO" id="GO:0006886">
    <property type="term" value="P:intracellular protein transport"/>
    <property type="evidence" value="ECO:0007669"/>
    <property type="project" value="InterPro"/>
</dbReference>
<sequence>MLHNQNGQSMYNRQSLQPEKEYGYPGVPGQHVYGASNSNVTDTYPQGHPNSSFQPPPSYYSGNQGQTFQPQSQPPYYSAQSIQSVNQPPLPPMPPIPNHQDFVQRPQQPRLPPMPPMSPGHEGVPPPSYRQPQPPGPFPLPNGANTQINTLHSQQAYQNGPVSRQPQFSQSINADRLPSPIEVIESNRAQCTGPFYTGQRGVVPPLVTTDFISRDQGTCAPCFIRSSLYSVPNSSDLLKTVGIPFSLTISPFAVQHTEDMNVVISDMGPQGPVRCVRCKAYMNPFMNFIDGGRRFQCPLCNGLTEVAAEYFAHLDHTGRRVDAGQRPELCLGSYELLATAEYCKNNQLPLPPAIIFLLDVSQSAIRSGLVQLFCSQFVERILPNLPREKFTSPDMVNPIRLGFITYDHQLHFYTVPRESSSSAQQKSESTDQNTYNSYGKPQMYIVADIEDVFVPTVEGFLIPPDPAIISSILEMIPTQFCTENALNRQPTDSVLGPAIQSGMEALRAANRSGKLFVIHANLPIGEAPGKLKNRDDRRLIGTEKEKTLLLPDNDFYVGLGQTCVEVGCSVDLFLFPNSFVDIASLAEVPRLTSGHLFKYNCFQADLQGHQFIADLQRTLTNLQAFNAVMRVRTSTGIRPVEFFGNCYLPNTTDVELASVSSDMAITAELRHDDKLQEGEHVFIQVACLYTSISGQRRLRIHNLSIPVTSMIPDVFRLVELDAHMNWLSKYSMRSLLNRTHSQVMDDLTTRAANTLAAYRRHCACGPNDVNSNPSELVLPQNMKVFPLYIQCLMKTEAFSPADGITIDDRCWQMFLVNQMDVKQSNCYIYPHLYPIHDLSLNFEGDIPYPPAAIRCSYDRLQMDAAYLLDNGIYLIMWIGPNISSEWIQAVFNVQNPEHFESEKIYDLCNFDNEISRNLCTLLKKVRKNRWHYSRVSGNFLYLLVVRPGDKSELWFRRFMVEDRCSGNSISYTEYLCHIHKEVSSLLH</sequence>
<evidence type="ECO:0000256" key="3">
    <source>
        <dbReference type="ARBA" id="ARBA00008334"/>
    </source>
</evidence>
<dbReference type="GO" id="GO:0005789">
    <property type="term" value="C:endoplasmic reticulum membrane"/>
    <property type="evidence" value="ECO:0007669"/>
    <property type="project" value="UniProtKB-SubCell"/>
</dbReference>
<feature type="domain" description="Sec23/Sec24 beta-sandwich" evidence="12">
    <location>
        <begin position="624"/>
        <end position="708"/>
    </location>
</feature>
<dbReference type="InterPro" id="IPR036465">
    <property type="entry name" value="vWFA_dom_sf"/>
</dbReference>
<evidence type="ECO:0000256" key="6">
    <source>
        <dbReference type="ARBA" id="ARBA00023329"/>
    </source>
</evidence>
<comment type="similarity">
    <text evidence="3">Belongs to the SEC23/SEC24 family. SEC24 subfamily.</text>
</comment>
<dbReference type="InterPro" id="IPR050550">
    <property type="entry name" value="SEC23_SEC24_subfamily"/>
</dbReference>
<dbReference type="InterPro" id="IPR029006">
    <property type="entry name" value="ADF-H/Gelsolin-like_dom_sf"/>
</dbReference>
<accession>A0A430Q2L3</accession>
<dbReference type="Pfam" id="PF08033">
    <property type="entry name" value="Sec23_BS"/>
    <property type="match status" value="1"/>
</dbReference>
<dbReference type="GO" id="GO:0030127">
    <property type="term" value="C:COPII vesicle coat"/>
    <property type="evidence" value="ECO:0007669"/>
    <property type="project" value="InterPro"/>
</dbReference>
<dbReference type="GO" id="GO:0008270">
    <property type="term" value="F:zinc ion binding"/>
    <property type="evidence" value="ECO:0007669"/>
    <property type="project" value="InterPro"/>
</dbReference>
<dbReference type="Pfam" id="PF04810">
    <property type="entry name" value="zf-Sec23_Sec24"/>
    <property type="match status" value="1"/>
</dbReference>
<evidence type="ECO:0000259" key="9">
    <source>
        <dbReference type="Pfam" id="PF04810"/>
    </source>
</evidence>
<feature type="compositionally biased region" description="Polar residues" evidence="7">
    <location>
        <begin position="1"/>
        <end position="17"/>
    </location>
</feature>
<protein>
    <submittedName>
        <fullName evidence="13">Protein transport protein SEC24</fullName>
    </submittedName>
</protein>
<evidence type="ECO:0000259" key="11">
    <source>
        <dbReference type="Pfam" id="PF04815"/>
    </source>
</evidence>
<evidence type="ECO:0000313" key="14">
    <source>
        <dbReference type="Proteomes" id="UP000290809"/>
    </source>
</evidence>
<comment type="subcellular location">
    <subcellularLocation>
        <location evidence="1">Cytoplasmic vesicle</location>
        <location evidence="1">COPII-coated vesicle membrane</location>
        <topology evidence="1">Peripheral membrane protein</topology>
        <orientation evidence="1">Cytoplasmic side</orientation>
    </subcellularLocation>
    <subcellularLocation>
        <location evidence="2">Endoplasmic reticulum membrane</location>
        <topology evidence="2">Peripheral membrane protein</topology>
        <orientation evidence="2">Cytoplasmic side</orientation>
    </subcellularLocation>
</comment>
<dbReference type="Proteomes" id="UP000290809">
    <property type="component" value="Unassembled WGS sequence"/>
</dbReference>
<dbReference type="GO" id="GO:0090110">
    <property type="term" value="P:COPII-coated vesicle cargo loading"/>
    <property type="evidence" value="ECO:0007669"/>
    <property type="project" value="TreeGrafter"/>
</dbReference>
<evidence type="ECO:0000313" key="13">
    <source>
        <dbReference type="EMBL" id="RTG81894.1"/>
    </source>
</evidence>
<evidence type="ECO:0000256" key="2">
    <source>
        <dbReference type="ARBA" id="ARBA00004397"/>
    </source>
</evidence>
<evidence type="ECO:0000259" key="8">
    <source>
        <dbReference type="Pfam" id="PF00626"/>
    </source>
</evidence>
<feature type="compositionally biased region" description="Pro residues" evidence="7">
    <location>
        <begin position="88"/>
        <end position="97"/>
    </location>
</feature>
<dbReference type="InterPro" id="IPR006900">
    <property type="entry name" value="Sec23/24_helical_dom"/>
</dbReference>
<dbReference type="EMBL" id="QMKO01003094">
    <property type="protein sequence ID" value="RTG81894.1"/>
    <property type="molecule type" value="Genomic_DNA"/>
</dbReference>
<evidence type="ECO:0000259" key="12">
    <source>
        <dbReference type="Pfam" id="PF08033"/>
    </source>
</evidence>
<dbReference type="Gene3D" id="2.60.40.1670">
    <property type="entry name" value="beta-sandwich domain of Sec23/24"/>
    <property type="match status" value="1"/>
</dbReference>
<keyword evidence="14" id="KW-1185">Reference proteome</keyword>
<gene>
    <name evidence="13" type="ORF">DC041_0002121</name>
</gene>
<dbReference type="Pfam" id="PF04811">
    <property type="entry name" value="Sec23_trunk"/>
    <property type="match status" value="1"/>
</dbReference>
<evidence type="ECO:0000259" key="10">
    <source>
        <dbReference type="Pfam" id="PF04811"/>
    </source>
</evidence>
<dbReference type="InterPro" id="IPR012990">
    <property type="entry name" value="Beta-sandwich_Sec23_24"/>
</dbReference>
<dbReference type="InterPro" id="IPR006896">
    <property type="entry name" value="Sec23/24_trunk_dom"/>
</dbReference>
<dbReference type="SUPFAM" id="SSF82754">
    <property type="entry name" value="C-terminal, gelsolin-like domain of Sec23/24"/>
    <property type="match status" value="1"/>
</dbReference>
<comment type="caution">
    <text evidence="13">The sequence shown here is derived from an EMBL/GenBank/DDBJ whole genome shotgun (WGS) entry which is preliminary data.</text>
</comment>
<dbReference type="SUPFAM" id="SSF82919">
    <property type="entry name" value="Zn-finger domain of Sec23/24"/>
    <property type="match status" value="1"/>
</dbReference>
<reference evidence="13 14" key="1">
    <citation type="journal article" date="2019" name="PLoS Pathog.">
        <title>Genome sequence of the bovine parasite Schistosoma bovis Tanzania.</title>
        <authorList>
            <person name="Oey H."/>
            <person name="Zakrzewski M."/>
            <person name="Gobert G."/>
            <person name="Gravermann K."/>
            <person name="Stoye J."/>
            <person name="Jones M."/>
            <person name="Mcmanus D."/>
            <person name="Krause L."/>
        </authorList>
    </citation>
    <scope>NUCLEOTIDE SEQUENCE [LARGE SCALE GENOMIC DNA]</scope>
    <source>
        <strain evidence="13 14">TAN1997</strain>
    </source>
</reference>
<organism evidence="13 14">
    <name type="scientific">Schistosoma bovis</name>
    <name type="common">Blood fluke</name>
    <dbReference type="NCBI Taxonomy" id="6184"/>
    <lineage>
        <taxon>Eukaryota</taxon>
        <taxon>Metazoa</taxon>
        <taxon>Spiralia</taxon>
        <taxon>Lophotrochozoa</taxon>
        <taxon>Platyhelminthes</taxon>
        <taxon>Trematoda</taxon>
        <taxon>Digenea</taxon>
        <taxon>Strigeidida</taxon>
        <taxon>Schistosomatoidea</taxon>
        <taxon>Schistosomatidae</taxon>
        <taxon>Schistosoma</taxon>
    </lineage>
</organism>
<feature type="compositionally biased region" description="Pro residues" evidence="7">
    <location>
        <begin position="109"/>
        <end position="140"/>
    </location>
</feature>
<dbReference type="InterPro" id="IPR036174">
    <property type="entry name" value="Znf_Sec23_Sec24_sf"/>
</dbReference>
<dbReference type="SUPFAM" id="SSF81995">
    <property type="entry name" value="beta-sandwich domain of Sec23/24"/>
    <property type="match status" value="1"/>
</dbReference>
<evidence type="ECO:0000256" key="1">
    <source>
        <dbReference type="ARBA" id="ARBA00004299"/>
    </source>
</evidence>
<keyword evidence="5" id="KW-0653">Protein transport</keyword>
<dbReference type="PANTHER" id="PTHR13803:SF4">
    <property type="entry name" value="SECRETORY 24CD, ISOFORM C"/>
    <property type="match status" value="1"/>
</dbReference>
<dbReference type="Gene3D" id="2.30.30.380">
    <property type="entry name" value="Zn-finger domain of Sec23/24"/>
    <property type="match status" value="1"/>
</dbReference>
<evidence type="ECO:0000256" key="7">
    <source>
        <dbReference type="SAM" id="MobiDB-lite"/>
    </source>
</evidence>
<dbReference type="Pfam" id="PF04815">
    <property type="entry name" value="Sec23_helical"/>
    <property type="match status" value="1"/>
</dbReference>
<feature type="region of interest" description="Disordered" evidence="7">
    <location>
        <begin position="1"/>
        <end position="146"/>
    </location>
</feature>
<feature type="domain" description="Gelsolin-like" evidence="8">
    <location>
        <begin position="850"/>
        <end position="913"/>
    </location>
</feature>
<name>A0A430Q2L3_SCHBO</name>
<dbReference type="GO" id="GO:0070971">
    <property type="term" value="C:endoplasmic reticulum exit site"/>
    <property type="evidence" value="ECO:0007669"/>
    <property type="project" value="TreeGrafter"/>
</dbReference>
<dbReference type="PANTHER" id="PTHR13803">
    <property type="entry name" value="SEC24-RELATED PROTEIN"/>
    <property type="match status" value="1"/>
</dbReference>
<dbReference type="Pfam" id="PF00626">
    <property type="entry name" value="Gelsolin"/>
    <property type="match status" value="1"/>
</dbReference>
<dbReference type="AlphaFoldDB" id="A0A430Q2L3"/>
<feature type="domain" description="Sec23/Sec24 helical" evidence="11">
    <location>
        <begin position="720"/>
        <end position="824"/>
    </location>
</feature>
<feature type="domain" description="Zinc finger Sec23/Sec24-type" evidence="9">
    <location>
        <begin position="272"/>
        <end position="310"/>
    </location>
</feature>
<dbReference type="InterPro" id="IPR006895">
    <property type="entry name" value="Znf_Sec23_Sec24"/>
</dbReference>
<dbReference type="InterPro" id="IPR036180">
    <property type="entry name" value="Gelsolin-like_dom_sf"/>
</dbReference>